<sequence>MSTISSQESANVLRNFVKVGVSSIAYLRNLFAESVFEDTVIGGLQLKRLTRSIPESAALLDWIDHGVFDAMAREYLRQLVVSIHNSDHVALESYTFSLQYGGPADGEYSVQVSVGKGSLQNDSPKGGAPIGPSERPMQPAAATGSLVVSADKEHVKRQTVQVLRDLVLLAQSLSPLPDNRYLSMRLLYYDDRVPPDYEPQHFRSASYEEEFGVAPLSLDQQVGELATGHHNLAVDVRTCCHVDENVTNYKSSCRGFDTLTRRTSMSCAKPSGPPSLRKPAQDPAAYLQGPGASDMRIPPGSASRVNGVQAAAPRPPGGNRNIILGLLKRGHELALRTRYINKDCLGTGLGIDTTLSKALLKKMIDYGYIDSRFVKGKGYIDICSRSTAAPSEAAAPAPRETAAERHRVPSAESERPPSAAPAEPRPLEGLVLDDALLRLRLGRARLRDEPRHRQRLLRVDVHRRVLLERARLEPGRERHGKVLQTLLIPSVTYIVVDRPEDLVHLSDLLLVGEEYAPVEVGHAGFQRALDDQLLLAVVDHRSCLCDA</sequence>
<keyword evidence="9" id="KW-1185">Reference proteome</keyword>
<dbReference type="Pfam" id="PF02301">
    <property type="entry name" value="HORMA"/>
    <property type="match status" value="1"/>
</dbReference>
<dbReference type="PROSITE" id="PS50815">
    <property type="entry name" value="HORMA"/>
    <property type="match status" value="1"/>
</dbReference>
<feature type="compositionally biased region" description="Basic and acidic residues" evidence="6">
    <location>
        <begin position="401"/>
        <end position="415"/>
    </location>
</feature>
<feature type="region of interest" description="Disordered" evidence="6">
    <location>
        <begin position="264"/>
        <end position="314"/>
    </location>
</feature>
<reference evidence="8 9" key="1">
    <citation type="submission" date="2021-06" db="EMBL/GenBank/DDBJ databases">
        <title>Genome sequence of Babesia caballi.</title>
        <authorList>
            <person name="Yamagishi J."/>
            <person name="Kidaka T."/>
            <person name="Ochi A."/>
        </authorList>
    </citation>
    <scope>NUCLEOTIDE SEQUENCE [LARGE SCALE GENOMIC DNA]</scope>
    <source>
        <strain evidence="8">USDA-D6B2</strain>
    </source>
</reference>
<organism evidence="8 9">
    <name type="scientific">Babesia caballi</name>
    <dbReference type="NCBI Taxonomy" id="5871"/>
    <lineage>
        <taxon>Eukaryota</taxon>
        <taxon>Sar</taxon>
        <taxon>Alveolata</taxon>
        <taxon>Apicomplexa</taxon>
        <taxon>Aconoidasida</taxon>
        <taxon>Piroplasmida</taxon>
        <taxon>Babesiidae</taxon>
        <taxon>Babesia</taxon>
    </lineage>
</organism>
<evidence type="ECO:0000256" key="6">
    <source>
        <dbReference type="SAM" id="MobiDB-lite"/>
    </source>
</evidence>
<proteinExistence type="predicted"/>
<protein>
    <submittedName>
        <fullName evidence="8">HORMA domain protein, putative</fullName>
    </submittedName>
</protein>
<dbReference type="Proteomes" id="UP001497744">
    <property type="component" value="Unassembled WGS sequence"/>
</dbReference>
<dbReference type="GO" id="GO:0005694">
    <property type="term" value="C:chromosome"/>
    <property type="evidence" value="ECO:0007669"/>
    <property type="project" value="UniProtKB-SubCell"/>
</dbReference>
<evidence type="ECO:0000256" key="4">
    <source>
        <dbReference type="ARBA" id="ARBA00023242"/>
    </source>
</evidence>
<keyword evidence="3" id="KW-0158">Chromosome</keyword>
<evidence type="ECO:0000313" key="8">
    <source>
        <dbReference type="EMBL" id="GIX64638.1"/>
    </source>
</evidence>
<evidence type="ECO:0000256" key="2">
    <source>
        <dbReference type="ARBA" id="ARBA00004286"/>
    </source>
</evidence>
<dbReference type="Gene3D" id="3.30.900.10">
    <property type="entry name" value="HORMA domain"/>
    <property type="match status" value="1"/>
</dbReference>
<dbReference type="GeneID" id="94196119"/>
<evidence type="ECO:0000313" key="9">
    <source>
        <dbReference type="Proteomes" id="UP001497744"/>
    </source>
</evidence>
<dbReference type="GO" id="GO:0051321">
    <property type="term" value="P:meiotic cell cycle"/>
    <property type="evidence" value="ECO:0007669"/>
    <property type="project" value="UniProtKB-KW"/>
</dbReference>
<evidence type="ECO:0000259" key="7">
    <source>
        <dbReference type="PROSITE" id="PS50815"/>
    </source>
</evidence>
<comment type="caution">
    <text evidence="8">The sequence shown here is derived from an EMBL/GenBank/DDBJ whole genome shotgun (WGS) entry which is preliminary data.</text>
</comment>
<keyword evidence="4" id="KW-0539">Nucleus</keyword>
<dbReference type="EMBL" id="BPLF01000003">
    <property type="protein sequence ID" value="GIX64638.1"/>
    <property type="molecule type" value="Genomic_DNA"/>
</dbReference>
<feature type="compositionally biased region" description="Low complexity" evidence="6">
    <location>
        <begin position="390"/>
        <end position="400"/>
    </location>
</feature>
<dbReference type="InterPro" id="IPR036570">
    <property type="entry name" value="HORMA_dom_sf"/>
</dbReference>
<dbReference type="GO" id="GO:0005634">
    <property type="term" value="C:nucleus"/>
    <property type="evidence" value="ECO:0007669"/>
    <property type="project" value="UniProtKB-SubCell"/>
</dbReference>
<dbReference type="PANTHER" id="PTHR48225">
    <property type="entry name" value="HORMA DOMAIN-CONTAINING PROTEIN 1"/>
    <property type="match status" value="1"/>
</dbReference>
<name>A0AAV4LY38_BABCB</name>
<dbReference type="RefSeq" id="XP_067716707.1">
    <property type="nucleotide sequence ID" value="XM_067860606.1"/>
</dbReference>
<feature type="compositionally biased region" description="Low complexity" evidence="6">
    <location>
        <begin position="416"/>
        <end position="425"/>
    </location>
</feature>
<accession>A0AAV4LY38</accession>
<evidence type="ECO:0000256" key="5">
    <source>
        <dbReference type="ARBA" id="ARBA00023254"/>
    </source>
</evidence>
<evidence type="ECO:0000256" key="3">
    <source>
        <dbReference type="ARBA" id="ARBA00022454"/>
    </source>
</evidence>
<dbReference type="AlphaFoldDB" id="A0AAV4LY38"/>
<dbReference type="PANTHER" id="PTHR48225:SF7">
    <property type="entry name" value="MEIOSIS-SPECIFIC PROTEIN HOP1"/>
    <property type="match status" value="1"/>
</dbReference>
<keyword evidence="5" id="KW-0469">Meiosis</keyword>
<dbReference type="InterPro" id="IPR003511">
    <property type="entry name" value="HORMA_dom"/>
</dbReference>
<comment type="subcellular location">
    <subcellularLocation>
        <location evidence="2">Chromosome</location>
    </subcellularLocation>
    <subcellularLocation>
        <location evidence="1">Nucleus</location>
    </subcellularLocation>
</comment>
<dbReference type="InterPro" id="IPR051294">
    <property type="entry name" value="HORMA_MeioticProgression"/>
</dbReference>
<dbReference type="SUPFAM" id="SSF56019">
    <property type="entry name" value="The spindle assembly checkpoint protein mad2"/>
    <property type="match status" value="1"/>
</dbReference>
<gene>
    <name evidence="8" type="ORF">BcabD6B2_40730</name>
</gene>
<feature type="region of interest" description="Disordered" evidence="6">
    <location>
        <begin position="390"/>
        <end position="425"/>
    </location>
</feature>
<evidence type="ECO:0000256" key="1">
    <source>
        <dbReference type="ARBA" id="ARBA00004123"/>
    </source>
</evidence>
<feature type="domain" description="HORMA" evidence="7">
    <location>
        <begin position="7"/>
        <end position="236"/>
    </location>
</feature>
<feature type="region of interest" description="Disordered" evidence="6">
    <location>
        <begin position="116"/>
        <end position="141"/>
    </location>
</feature>